<feature type="transmembrane region" description="Helical" evidence="1">
    <location>
        <begin position="7"/>
        <end position="31"/>
    </location>
</feature>
<evidence type="ECO:0000313" key="3">
    <source>
        <dbReference type="Proteomes" id="UP000198761"/>
    </source>
</evidence>
<dbReference type="OrthoDB" id="8115457at2"/>
<dbReference type="AlphaFoldDB" id="A0A1H8CSD8"/>
<evidence type="ECO:0000256" key="1">
    <source>
        <dbReference type="SAM" id="Phobius"/>
    </source>
</evidence>
<reference evidence="2 3" key="1">
    <citation type="submission" date="2016-10" db="EMBL/GenBank/DDBJ databases">
        <authorList>
            <person name="de Groot N.N."/>
        </authorList>
    </citation>
    <scope>NUCLEOTIDE SEQUENCE [LARGE SCALE GENOMIC DNA]</scope>
    <source>
        <strain evidence="2 3">DSM 3857</strain>
    </source>
</reference>
<dbReference type="EMBL" id="FOCE01000002">
    <property type="protein sequence ID" value="SEM97955.1"/>
    <property type="molecule type" value="Genomic_DNA"/>
</dbReference>
<dbReference type="STRING" id="933059.SAMN04488103_102613"/>
<accession>A0A1H8CSD8</accession>
<protein>
    <submittedName>
        <fullName evidence="2">Uncharacterized protein</fullName>
    </submittedName>
</protein>
<dbReference type="RefSeq" id="WP_091298867.1">
    <property type="nucleotide sequence ID" value="NZ_FOCE01000002.1"/>
</dbReference>
<gene>
    <name evidence="2" type="ORF">SAMN04488103_102613</name>
</gene>
<keyword evidence="1" id="KW-0812">Transmembrane</keyword>
<sequence length="108" mass="11948">MPKLVRLYITHVAIGFALAVAFVAMLVWADIAGLRHLVLDTEMGWLAAIMMVMFHGVVFGAVQFAIAVMRMAEDDSGPKGGRRAPQMRMEPVRVAAESPAQRIVTRRR</sequence>
<name>A0A1H8CSD8_9RHOB</name>
<feature type="transmembrane region" description="Helical" evidence="1">
    <location>
        <begin position="43"/>
        <end position="69"/>
    </location>
</feature>
<organism evidence="2 3">
    <name type="scientific">Gemmobacter aquatilis</name>
    <dbReference type="NCBI Taxonomy" id="933059"/>
    <lineage>
        <taxon>Bacteria</taxon>
        <taxon>Pseudomonadati</taxon>
        <taxon>Pseudomonadota</taxon>
        <taxon>Alphaproteobacteria</taxon>
        <taxon>Rhodobacterales</taxon>
        <taxon>Paracoccaceae</taxon>
        <taxon>Gemmobacter</taxon>
    </lineage>
</organism>
<evidence type="ECO:0000313" key="2">
    <source>
        <dbReference type="EMBL" id="SEM97955.1"/>
    </source>
</evidence>
<proteinExistence type="predicted"/>
<dbReference type="Proteomes" id="UP000198761">
    <property type="component" value="Unassembled WGS sequence"/>
</dbReference>
<keyword evidence="1" id="KW-1133">Transmembrane helix</keyword>
<keyword evidence="1" id="KW-0472">Membrane</keyword>
<keyword evidence="3" id="KW-1185">Reference proteome</keyword>